<dbReference type="AlphaFoldDB" id="A0A7W5ZNJ7"/>
<evidence type="ECO:0000259" key="1">
    <source>
        <dbReference type="Pfam" id="PF10130"/>
    </source>
</evidence>
<dbReference type="SUPFAM" id="SSF88723">
    <property type="entry name" value="PIN domain-like"/>
    <property type="match status" value="1"/>
</dbReference>
<sequence length="135" mass="16044">MKVVVDANILFAALRSINRNFRQQLYFSDYTFYAPKFLIVEIFEHKERIVAKSKASPREVYEYLDDVLQKITFVSNDYISTENYLRAYQLCKGVDEDDTPFLALTLELQAKLWSKDETLKTHLRKKGFEHFFEVK</sequence>
<organism evidence="2 3">
    <name type="scientific">Runella defluvii</name>
    <dbReference type="NCBI Taxonomy" id="370973"/>
    <lineage>
        <taxon>Bacteria</taxon>
        <taxon>Pseudomonadati</taxon>
        <taxon>Bacteroidota</taxon>
        <taxon>Cytophagia</taxon>
        <taxon>Cytophagales</taxon>
        <taxon>Spirosomataceae</taxon>
        <taxon>Runella</taxon>
    </lineage>
</organism>
<dbReference type="RefSeq" id="WP_183977728.1">
    <property type="nucleotide sequence ID" value="NZ_JACIBY010000011.1"/>
</dbReference>
<protein>
    <submittedName>
        <fullName evidence="2">Putative nucleic acid-binding protein</fullName>
    </submittedName>
</protein>
<dbReference type="Gene3D" id="3.40.50.1010">
    <property type="entry name" value="5'-nuclease"/>
    <property type="match status" value="1"/>
</dbReference>
<dbReference type="InterPro" id="IPR002716">
    <property type="entry name" value="PIN_dom"/>
</dbReference>
<evidence type="ECO:0000313" key="2">
    <source>
        <dbReference type="EMBL" id="MBB3840633.1"/>
    </source>
</evidence>
<dbReference type="EMBL" id="JACIBY010000011">
    <property type="protein sequence ID" value="MBB3840633.1"/>
    <property type="molecule type" value="Genomic_DNA"/>
</dbReference>
<evidence type="ECO:0000313" key="3">
    <source>
        <dbReference type="Proteomes" id="UP000541352"/>
    </source>
</evidence>
<dbReference type="InterPro" id="IPR029060">
    <property type="entry name" value="PIN-like_dom_sf"/>
</dbReference>
<feature type="domain" description="PIN" evidence="1">
    <location>
        <begin position="4"/>
        <end position="120"/>
    </location>
</feature>
<dbReference type="Pfam" id="PF10130">
    <property type="entry name" value="PIN_2"/>
    <property type="match status" value="1"/>
</dbReference>
<reference evidence="2 3" key="1">
    <citation type="submission" date="2020-08" db="EMBL/GenBank/DDBJ databases">
        <title>Genomic Encyclopedia of Type Strains, Phase IV (KMG-IV): sequencing the most valuable type-strain genomes for metagenomic binning, comparative biology and taxonomic classification.</title>
        <authorList>
            <person name="Goeker M."/>
        </authorList>
    </citation>
    <scope>NUCLEOTIDE SEQUENCE [LARGE SCALE GENOMIC DNA]</scope>
    <source>
        <strain evidence="2 3">DSM 17976</strain>
    </source>
</reference>
<gene>
    <name evidence="2" type="ORF">FHS57_004653</name>
</gene>
<accession>A0A7W5ZNJ7</accession>
<dbReference type="Proteomes" id="UP000541352">
    <property type="component" value="Unassembled WGS sequence"/>
</dbReference>
<proteinExistence type="predicted"/>
<name>A0A7W5ZNJ7_9BACT</name>
<comment type="caution">
    <text evidence="2">The sequence shown here is derived from an EMBL/GenBank/DDBJ whole genome shotgun (WGS) entry which is preliminary data.</text>
</comment>
<keyword evidence="3" id="KW-1185">Reference proteome</keyword>
<dbReference type="CDD" id="cd09871">
    <property type="entry name" value="PIN_MtVapC28-VapC30-like"/>
    <property type="match status" value="1"/>
</dbReference>